<keyword evidence="3" id="KW-0343">GTPase activation</keyword>
<dbReference type="PANTHER" id="PTHR10980:SF15">
    <property type="entry name" value="RHO GDP-DISSOCIATION INHIBITOR 2"/>
    <property type="match status" value="1"/>
</dbReference>
<keyword evidence="5" id="KW-0812">Transmembrane</keyword>
<dbReference type="InterPro" id="IPR036249">
    <property type="entry name" value="Thioredoxin-like_sf"/>
</dbReference>
<evidence type="ECO:0000256" key="3">
    <source>
        <dbReference type="ARBA" id="ARBA00022468"/>
    </source>
</evidence>
<dbReference type="FunFam" id="2.70.50.30:FF:000004">
    <property type="entry name" value="Rho GDP-dissociation inhibitor 1"/>
    <property type="match status" value="1"/>
</dbReference>
<dbReference type="PANTHER" id="PTHR10980">
    <property type="entry name" value="RHO GDP-DISSOCIATION INHIBITOR"/>
    <property type="match status" value="1"/>
</dbReference>
<dbReference type="GO" id="GO:0016020">
    <property type="term" value="C:membrane"/>
    <property type="evidence" value="ECO:0007669"/>
    <property type="project" value="TreeGrafter"/>
</dbReference>
<reference evidence="6 7" key="1">
    <citation type="submission" date="2017-10" db="EMBL/GenBank/DDBJ databases">
        <title>A new Pekin duck reference genome.</title>
        <authorList>
            <person name="Hou Z.-C."/>
            <person name="Zhou Z.-K."/>
            <person name="Zhu F."/>
            <person name="Hou S.-S."/>
        </authorList>
    </citation>
    <scope>NUCLEOTIDE SEQUENCE [LARGE SCALE GENOMIC DNA]</scope>
</reference>
<dbReference type="PRINTS" id="PR00492">
    <property type="entry name" value="RHOGDI"/>
</dbReference>
<gene>
    <name evidence="6" type="primary">ARHGDIB</name>
</gene>
<protein>
    <submittedName>
        <fullName evidence="6">Rho GDP dissociation inhibitor beta</fullName>
    </submittedName>
</protein>
<dbReference type="InterPro" id="IPR000406">
    <property type="entry name" value="Rho_GDI"/>
</dbReference>
<dbReference type="GeneTree" id="ENSGT00390000006233"/>
<sequence length="500" mass="56959">MGQGETSWILVWGKMVPQEPSLAVGSNPIQIVSVLSKMPLPFYSFFRRLALELPCLSLLELGRPLAWCGGTSRSISSVEINDVIPQWDAGCANLKDDAWFLSSHLLSMLKAERCEQRRTPEAGAAQAACRPAMVLQSSCKSRRFQPPLPRLLPAREGWYQVIMTEKTQEPHVEEDDDELDGKLNYKPPPQKTLQELQELDKDDESLAKYKKSLLGDGPVVADPTAPNVVVTRLTLVCDSAPGPITMDLTGDLEALKKETFVLKEGVEYRVKIHFKVNRDIVSGLKYVQHTYRTGVKVDKATFMVGSYGPRPEEYEFLTPIEEAPKGMLARGAEGDAEKLVSLNDIADVEAFISREEVAVVGFFQEPQGDAAAQLRLVAGRIPEVPFGISSSPAVLEHFGVSASTVTLFRRVPQHISSALLLFCFILLLFYFILFYFILFYFILFYFILFYFILFYFILFYFILFYFILFYLTPFYFILPYSILFYFTLFYFILFYLILFY</sequence>
<dbReference type="GO" id="GO:0007266">
    <property type="term" value="P:Rho protein signal transduction"/>
    <property type="evidence" value="ECO:0007669"/>
    <property type="project" value="InterPro"/>
</dbReference>
<dbReference type="STRING" id="8840.ENSAPLP00000022173"/>
<dbReference type="InterPro" id="IPR014756">
    <property type="entry name" value="Ig_E-set"/>
</dbReference>
<dbReference type="Pfam" id="PF02115">
    <property type="entry name" value="Rho_GDI"/>
    <property type="match status" value="1"/>
</dbReference>
<dbReference type="CDD" id="cd02981">
    <property type="entry name" value="PDI_b_family"/>
    <property type="match status" value="1"/>
</dbReference>
<proteinExistence type="inferred from homology"/>
<comment type="subcellular location">
    <subcellularLocation>
        <location evidence="1">Cytoplasm</location>
    </subcellularLocation>
</comment>
<keyword evidence="5" id="KW-1133">Transmembrane helix</keyword>
<feature type="transmembrane region" description="Helical" evidence="5">
    <location>
        <begin position="448"/>
        <end position="471"/>
    </location>
</feature>
<evidence type="ECO:0000256" key="5">
    <source>
        <dbReference type="SAM" id="Phobius"/>
    </source>
</evidence>
<reference evidence="6" key="2">
    <citation type="submission" date="2025-08" db="UniProtKB">
        <authorList>
            <consortium name="Ensembl"/>
        </authorList>
    </citation>
    <scope>IDENTIFICATION</scope>
</reference>
<keyword evidence="7" id="KW-1185">Reference proteome</keyword>
<keyword evidence="4" id="KW-0963">Cytoplasm</keyword>
<dbReference type="Ensembl" id="ENSAPLT00000038878.1">
    <property type="protein sequence ID" value="ENSAPLP00000022173.1"/>
    <property type="gene ID" value="ENSAPLG00000024731.1"/>
</dbReference>
<dbReference type="GO" id="GO:0005829">
    <property type="term" value="C:cytosol"/>
    <property type="evidence" value="ECO:0007669"/>
    <property type="project" value="TreeGrafter"/>
</dbReference>
<dbReference type="Proteomes" id="UP000016666">
    <property type="component" value="Chromosome 1"/>
</dbReference>
<dbReference type="InterPro" id="IPR024792">
    <property type="entry name" value="RhoGDI_dom_sf"/>
</dbReference>
<evidence type="ECO:0000313" key="6">
    <source>
        <dbReference type="Ensembl" id="ENSAPLP00000022173.1"/>
    </source>
</evidence>
<dbReference type="SUPFAM" id="SSF81296">
    <property type="entry name" value="E set domains"/>
    <property type="match status" value="1"/>
</dbReference>
<organism evidence="6 7">
    <name type="scientific">Anas platyrhynchos platyrhynchos</name>
    <name type="common">Northern mallard</name>
    <dbReference type="NCBI Taxonomy" id="8840"/>
    <lineage>
        <taxon>Eukaryota</taxon>
        <taxon>Metazoa</taxon>
        <taxon>Chordata</taxon>
        <taxon>Craniata</taxon>
        <taxon>Vertebrata</taxon>
        <taxon>Euteleostomi</taxon>
        <taxon>Archelosauria</taxon>
        <taxon>Archosauria</taxon>
        <taxon>Dinosauria</taxon>
        <taxon>Saurischia</taxon>
        <taxon>Theropoda</taxon>
        <taxon>Coelurosauria</taxon>
        <taxon>Aves</taxon>
        <taxon>Neognathae</taxon>
        <taxon>Galloanserae</taxon>
        <taxon>Anseriformes</taxon>
        <taxon>Anatidae</taxon>
        <taxon>Anatinae</taxon>
        <taxon>Anas</taxon>
    </lineage>
</organism>
<evidence type="ECO:0000256" key="1">
    <source>
        <dbReference type="ARBA" id="ARBA00004496"/>
    </source>
</evidence>
<reference evidence="6" key="3">
    <citation type="submission" date="2025-09" db="UniProtKB">
        <authorList>
            <consortium name="Ensembl"/>
        </authorList>
    </citation>
    <scope>IDENTIFICATION</scope>
</reference>
<dbReference type="GO" id="GO:0005094">
    <property type="term" value="F:Rho GDP-dissociation inhibitor activity"/>
    <property type="evidence" value="ECO:0007669"/>
    <property type="project" value="InterPro"/>
</dbReference>
<dbReference type="SUPFAM" id="SSF52833">
    <property type="entry name" value="Thioredoxin-like"/>
    <property type="match status" value="1"/>
</dbReference>
<comment type="similarity">
    <text evidence="2">Belongs to the Rho GDI family.</text>
</comment>
<name>A0A493T901_ANAPP</name>
<keyword evidence="5" id="KW-0472">Membrane</keyword>
<dbReference type="Gene3D" id="2.70.50.30">
    <property type="entry name" value="Coagulation Factor XIII, subunit A, domain 1"/>
    <property type="match status" value="1"/>
</dbReference>
<evidence type="ECO:0000256" key="2">
    <source>
        <dbReference type="ARBA" id="ARBA00009758"/>
    </source>
</evidence>
<dbReference type="GO" id="GO:0005096">
    <property type="term" value="F:GTPase activator activity"/>
    <property type="evidence" value="ECO:0007669"/>
    <property type="project" value="UniProtKB-KW"/>
</dbReference>
<feature type="transmembrane region" description="Helical" evidence="5">
    <location>
        <begin position="418"/>
        <end position="441"/>
    </location>
</feature>
<feature type="transmembrane region" description="Helical" evidence="5">
    <location>
        <begin position="477"/>
        <end position="498"/>
    </location>
</feature>
<accession>A0A493T901</accession>
<evidence type="ECO:0000256" key="4">
    <source>
        <dbReference type="ARBA" id="ARBA00022490"/>
    </source>
</evidence>
<evidence type="ECO:0000313" key="7">
    <source>
        <dbReference type="Proteomes" id="UP000016666"/>
    </source>
</evidence>
<dbReference type="Gene3D" id="3.40.30.10">
    <property type="entry name" value="Glutaredoxin"/>
    <property type="match status" value="1"/>
</dbReference>
<dbReference type="AlphaFoldDB" id="A0A493T901"/>